<evidence type="ECO:0000313" key="3">
    <source>
        <dbReference type="Proteomes" id="UP000231358"/>
    </source>
</evidence>
<comment type="caution">
    <text evidence="2">The sequence shown here is derived from an EMBL/GenBank/DDBJ whole genome shotgun (WGS) entry which is preliminary data.</text>
</comment>
<gene>
    <name evidence="2" type="ORF">AARAC_001153</name>
</gene>
<keyword evidence="3" id="KW-1185">Reference proteome</keyword>
<feature type="region of interest" description="Disordered" evidence="1">
    <location>
        <begin position="344"/>
        <end position="373"/>
    </location>
</feature>
<evidence type="ECO:0000313" key="2">
    <source>
        <dbReference type="EMBL" id="PIG83282.1"/>
    </source>
</evidence>
<accession>A0A2G7FRL1</accession>
<dbReference type="STRING" id="656916.A0A2G7FRL1"/>
<organism evidence="2 3">
    <name type="scientific">Aspergillus arachidicola</name>
    <dbReference type="NCBI Taxonomy" id="656916"/>
    <lineage>
        <taxon>Eukaryota</taxon>
        <taxon>Fungi</taxon>
        <taxon>Dikarya</taxon>
        <taxon>Ascomycota</taxon>
        <taxon>Pezizomycotina</taxon>
        <taxon>Eurotiomycetes</taxon>
        <taxon>Eurotiomycetidae</taxon>
        <taxon>Eurotiales</taxon>
        <taxon>Aspergillaceae</taxon>
        <taxon>Aspergillus</taxon>
        <taxon>Aspergillus subgen. Circumdati</taxon>
    </lineage>
</organism>
<dbReference type="EMBL" id="NEXV01000455">
    <property type="protein sequence ID" value="PIG83282.1"/>
    <property type="molecule type" value="Genomic_DNA"/>
</dbReference>
<dbReference type="AlphaFoldDB" id="A0A2G7FRL1"/>
<evidence type="ECO:0000256" key="1">
    <source>
        <dbReference type="SAM" id="MobiDB-lite"/>
    </source>
</evidence>
<feature type="compositionally biased region" description="Low complexity" evidence="1">
    <location>
        <begin position="360"/>
        <end position="373"/>
    </location>
</feature>
<name>A0A2G7FRL1_9EURO</name>
<proteinExistence type="predicted"/>
<evidence type="ECO:0008006" key="4">
    <source>
        <dbReference type="Google" id="ProtNLM"/>
    </source>
</evidence>
<sequence>MDYLSQEILQIIITHLLAVPPIKHPTPWEPQPVPKVAQYATISRNWQYAVERFTMADIKKYSAELDMFRQVFSTPRRRKLLRKLEYEIDLPTYSKNRILCFERRREIKANNEAFNHGVIDLFNEMSSWETQCMDLTLTASSPMDRHRRSSELGCGLSDKRWSFEDNYLTLENEVSLPQLPFVEGLTIANARRSLHPSAIGKIISSLPSLERLTMELNAPKAKRVEMQNEHRASLANALESTSLSNLRTLDIYIEQDIPYNHNFKNQHTDPQYPDGDVLNIAIRKLAEKTHLTTLNLTGWWLVSPALFNTDKTFPYLQKVQIQGALITYDGRWYYSGNPADVEASYDPIRYDDDDEDSSDSDSNSSFNSEFQDSLPEHREALLNGERPYHMWRTQPDLQMFDPLMKMMATAILRMPRLRTFSFSIGWNYMDENAVLFEYLKPGEKLEPFGYRPHELDMTRCYVTLMPEVRWEVPGDVATLWKEAVGDKGVIAVEPY</sequence>
<protein>
    <recommendedName>
        <fullName evidence="4">F-box domain-containing protein</fullName>
    </recommendedName>
</protein>
<reference evidence="2 3" key="1">
    <citation type="submission" date="2017-05" db="EMBL/GenBank/DDBJ databases">
        <title>Genome sequence for an aflatoxigenic pathogen of Argentinian peanut, Aspergillus arachidicola.</title>
        <authorList>
            <person name="Moore G."/>
            <person name="Beltz S.B."/>
            <person name="Mack B.M."/>
        </authorList>
    </citation>
    <scope>NUCLEOTIDE SEQUENCE [LARGE SCALE GENOMIC DNA]</scope>
    <source>
        <strain evidence="2 3">CBS 117610</strain>
    </source>
</reference>
<dbReference type="Proteomes" id="UP000231358">
    <property type="component" value="Unassembled WGS sequence"/>
</dbReference>
<dbReference type="SUPFAM" id="SSF52047">
    <property type="entry name" value="RNI-like"/>
    <property type="match status" value="1"/>
</dbReference>